<keyword evidence="5" id="KW-0288">FMN</keyword>
<evidence type="ECO:0000256" key="11">
    <source>
        <dbReference type="ARBA" id="ARBA00049494"/>
    </source>
</evidence>
<evidence type="ECO:0000313" key="13">
    <source>
        <dbReference type="EMBL" id="MFL8937137.1"/>
    </source>
</evidence>
<dbReference type="Proteomes" id="UP001628668">
    <property type="component" value="Unassembled WGS sequence"/>
</dbReference>
<evidence type="ECO:0000256" key="4">
    <source>
        <dbReference type="ARBA" id="ARBA00022630"/>
    </source>
</evidence>
<dbReference type="PANTHER" id="PTHR22749:SF6">
    <property type="entry name" value="RIBOFLAVIN KINASE"/>
    <property type="match status" value="1"/>
</dbReference>
<dbReference type="RefSeq" id="WP_411159521.1">
    <property type="nucleotide sequence ID" value="NZ_JBJOSA010000006.1"/>
</dbReference>
<dbReference type="PANTHER" id="PTHR22749">
    <property type="entry name" value="RIBOFLAVIN KINASE/FMN ADENYLYLTRANSFERASE"/>
    <property type="match status" value="1"/>
</dbReference>
<evidence type="ECO:0000256" key="10">
    <source>
        <dbReference type="ARBA" id="ARBA00022840"/>
    </source>
</evidence>
<gene>
    <name evidence="13" type="ORF">ACKA06_10085</name>
</gene>
<evidence type="ECO:0000256" key="9">
    <source>
        <dbReference type="ARBA" id="ARBA00022827"/>
    </source>
</evidence>
<reference evidence="13 14" key="1">
    <citation type="submission" date="2024-12" db="EMBL/GenBank/DDBJ databases">
        <authorList>
            <person name="Li X."/>
            <person name="Zhang D."/>
        </authorList>
    </citation>
    <scope>NUCLEOTIDE SEQUENCE [LARGE SCALE GENOMIC DNA]</scope>
    <source>
        <strain evidence="13 14">JCM19602</strain>
    </source>
</reference>
<keyword evidence="10" id="KW-0067">ATP-binding</keyword>
<dbReference type="CDD" id="cd02064">
    <property type="entry name" value="FAD_synthetase_N"/>
    <property type="match status" value="1"/>
</dbReference>
<dbReference type="SUPFAM" id="SSF52374">
    <property type="entry name" value="Nucleotidylyl transferase"/>
    <property type="match status" value="1"/>
</dbReference>
<comment type="pathway">
    <text evidence="1">Cofactor biosynthesis; FAD biosynthesis; FAD from FMN: step 1/1.</text>
</comment>
<comment type="catalytic activity">
    <reaction evidence="11">
        <text>FMN + ATP + H(+) = FAD + diphosphate</text>
        <dbReference type="Rhea" id="RHEA:17237"/>
        <dbReference type="ChEBI" id="CHEBI:15378"/>
        <dbReference type="ChEBI" id="CHEBI:30616"/>
        <dbReference type="ChEBI" id="CHEBI:33019"/>
        <dbReference type="ChEBI" id="CHEBI:57692"/>
        <dbReference type="ChEBI" id="CHEBI:58210"/>
        <dbReference type="EC" id="2.7.7.2"/>
    </reaction>
</comment>
<organism evidence="13 14">
    <name type="scientific">Rossellomorea oryzaecorticis</name>
    <dbReference type="NCBI Taxonomy" id="1396505"/>
    <lineage>
        <taxon>Bacteria</taxon>
        <taxon>Bacillati</taxon>
        <taxon>Bacillota</taxon>
        <taxon>Bacilli</taxon>
        <taxon>Bacillales</taxon>
        <taxon>Bacillaceae</taxon>
        <taxon>Rossellomorea</taxon>
    </lineage>
</organism>
<keyword evidence="6" id="KW-0808">Transferase</keyword>
<dbReference type="EMBL" id="JBJOSA010000006">
    <property type="protein sequence ID" value="MFL8937137.1"/>
    <property type="molecule type" value="Genomic_DNA"/>
</dbReference>
<evidence type="ECO:0000256" key="2">
    <source>
        <dbReference type="ARBA" id="ARBA00010214"/>
    </source>
</evidence>
<dbReference type="Pfam" id="PF06574">
    <property type="entry name" value="FAD_syn"/>
    <property type="match status" value="1"/>
</dbReference>
<feature type="domain" description="FAD synthetase" evidence="12">
    <location>
        <begin position="11"/>
        <end position="155"/>
    </location>
</feature>
<proteinExistence type="inferred from homology"/>
<keyword evidence="9" id="KW-0274">FAD</keyword>
<evidence type="ECO:0000256" key="1">
    <source>
        <dbReference type="ARBA" id="ARBA00004726"/>
    </source>
</evidence>
<accession>A0ABW8VP62</accession>
<evidence type="ECO:0000313" key="14">
    <source>
        <dbReference type="Proteomes" id="UP001628668"/>
    </source>
</evidence>
<name>A0ABW8VP62_9BACI</name>
<dbReference type="InterPro" id="IPR023468">
    <property type="entry name" value="Riboflavin_kinase"/>
</dbReference>
<keyword evidence="14" id="KW-1185">Reference proteome</keyword>
<dbReference type="InterPro" id="IPR014729">
    <property type="entry name" value="Rossmann-like_a/b/a_fold"/>
</dbReference>
<evidence type="ECO:0000256" key="8">
    <source>
        <dbReference type="ARBA" id="ARBA00022741"/>
    </source>
</evidence>
<sequence length="192" mass="21511">MEAHVYSSLELPGSVVAIGAFDGVHRGHQAVIRQSMQRSRKLKVPSVVYTFDPPPRVFFQGAKMLTTVDEKLWKLKKLGVQHTVVTQFDEVYAKKSASEFIHSLEKLNPVEIMVGGDFRFGKDRIGDISLLEKYFKVSVTKPVLCSQGSIISSTRIRQLISEGEVNLSNALLGWDFSPAFNADFTNNHILQE</sequence>
<comment type="similarity">
    <text evidence="2">Belongs to the RibF family.</text>
</comment>
<evidence type="ECO:0000256" key="5">
    <source>
        <dbReference type="ARBA" id="ARBA00022643"/>
    </source>
</evidence>
<evidence type="ECO:0000259" key="12">
    <source>
        <dbReference type="Pfam" id="PF06574"/>
    </source>
</evidence>
<dbReference type="Gene3D" id="3.40.50.620">
    <property type="entry name" value="HUPs"/>
    <property type="match status" value="1"/>
</dbReference>
<keyword evidence="7" id="KW-0548">Nucleotidyltransferase</keyword>
<evidence type="ECO:0000256" key="3">
    <source>
        <dbReference type="ARBA" id="ARBA00012393"/>
    </source>
</evidence>
<comment type="caution">
    <text evidence="13">The sequence shown here is derived from an EMBL/GenBank/DDBJ whole genome shotgun (WGS) entry which is preliminary data.</text>
</comment>
<evidence type="ECO:0000256" key="7">
    <source>
        <dbReference type="ARBA" id="ARBA00022695"/>
    </source>
</evidence>
<protein>
    <recommendedName>
        <fullName evidence="3">FAD synthase</fullName>
        <ecNumber evidence="3">2.7.7.2</ecNumber>
    </recommendedName>
</protein>
<dbReference type="EC" id="2.7.7.2" evidence="3"/>
<evidence type="ECO:0000256" key="6">
    <source>
        <dbReference type="ARBA" id="ARBA00022679"/>
    </source>
</evidence>
<keyword evidence="8" id="KW-0547">Nucleotide-binding</keyword>
<keyword evidence="4" id="KW-0285">Flavoprotein</keyword>
<dbReference type="InterPro" id="IPR015864">
    <property type="entry name" value="FAD_synthase"/>
</dbReference>